<dbReference type="InterPro" id="IPR036390">
    <property type="entry name" value="WH_DNA-bd_sf"/>
</dbReference>
<dbReference type="Pfam" id="PF02742">
    <property type="entry name" value="Fe_dep_repr_C"/>
    <property type="match status" value="1"/>
</dbReference>
<keyword evidence="3" id="KW-0238">DNA-binding</keyword>
<dbReference type="InterPro" id="IPR036421">
    <property type="entry name" value="Fe_dep_repressor_sf"/>
</dbReference>
<gene>
    <name evidence="6" type="ORF">SAMN05444373_100277</name>
</gene>
<dbReference type="GO" id="GO:0003677">
    <property type="term" value="F:DNA binding"/>
    <property type="evidence" value="ECO:0007669"/>
    <property type="project" value="UniProtKB-KW"/>
</dbReference>
<dbReference type="InterPro" id="IPR036388">
    <property type="entry name" value="WH-like_DNA-bd_sf"/>
</dbReference>
<comment type="similarity">
    <text evidence="1">Belongs to the DtxR/MntR family.</text>
</comment>
<dbReference type="PANTHER" id="PTHR33238">
    <property type="entry name" value="IRON (METAL) DEPENDENT REPRESSOR, DTXR FAMILY"/>
    <property type="match status" value="1"/>
</dbReference>
<dbReference type="Gene3D" id="1.10.10.10">
    <property type="entry name" value="Winged helix-like DNA-binding domain superfamily/Winged helix DNA-binding domain"/>
    <property type="match status" value="1"/>
</dbReference>
<organism evidence="6 7">
    <name type="scientific">Thermoclostridium caenicola</name>
    <dbReference type="NCBI Taxonomy" id="659425"/>
    <lineage>
        <taxon>Bacteria</taxon>
        <taxon>Bacillati</taxon>
        <taxon>Bacillota</taxon>
        <taxon>Clostridia</taxon>
        <taxon>Eubacteriales</taxon>
        <taxon>Oscillospiraceae</taxon>
        <taxon>Thermoclostridium</taxon>
    </lineage>
</organism>
<feature type="domain" description="HTH dtxR-type" evidence="5">
    <location>
        <begin position="12"/>
        <end position="73"/>
    </location>
</feature>
<dbReference type="SMART" id="SM00529">
    <property type="entry name" value="HTH_DTXR"/>
    <property type="match status" value="1"/>
</dbReference>
<proteinExistence type="inferred from homology"/>
<accession>A0A1M6B5J1</accession>
<dbReference type="AlphaFoldDB" id="A0A1M6B5J1"/>
<dbReference type="GO" id="GO:0046983">
    <property type="term" value="F:protein dimerization activity"/>
    <property type="evidence" value="ECO:0007669"/>
    <property type="project" value="InterPro"/>
</dbReference>
<dbReference type="SUPFAM" id="SSF47979">
    <property type="entry name" value="Iron-dependent repressor protein, dimerization domain"/>
    <property type="match status" value="1"/>
</dbReference>
<keyword evidence="2" id="KW-0805">Transcription regulation</keyword>
<dbReference type="SUPFAM" id="SSF46785">
    <property type="entry name" value="Winged helix' DNA-binding domain"/>
    <property type="match status" value="1"/>
</dbReference>
<evidence type="ECO:0000256" key="2">
    <source>
        <dbReference type="ARBA" id="ARBA00023015"/>
    </source>
</evidence>
<evidence type="ECO:0000256" key="3">
    <source>
        <dbReference type="ARBA" id="ARBA00023125"/>
    </source>
</evidence>
<keyword evidence="7" id="KW-1185">Reference proteome</keyword>
<dbReference type="InterPro" id="IPR001367">
    <property type="entry name" value="Fe_dep_repressor"/>
</dbReference>
<evidence type="ECO:0000313" key="7">
    <source>
        <dbReference type="Proteomes" id="UP000324781"/>
    </source>
</evidence>
<name>A0A1M6B5J1_9FIRM</name>
<evidence type="ECO:0000313" key="6">
    <source>
        <dbReference type="EMBL" id="SHI44024.1"/>
    </source>
</evidence>
<dbReference type="PROSITE" id="PS50944">
    <property type="entry name" value="HTH_DTXR"/>
    <property type="match status" value="1"/>
</dbReference>
<dbReference type="Pfam" id="PF01325">
    <property type="entry name" value="Fe_dep_repress"/>
    <property type="match status" value="1"/>
</dbReference>
<reference evidence="6 7" key="1">
    <citation type="submission" date="2016-11" db="EMBL/GenBank/DDBJ databases">
        <authorList>
            <person name="Varghese N."/>
            <person name="Submissions S."/>
        </authorList>
    </citation>
    <scope>NUCLEOTIDE SEQUENCE [LARGE SCALE GENOMIC DNA]</scope>
    <source>
        <strain evidence="6 7">DSM 19027</strain>
    </source>
</reference>
<dbReference type="GO" id="GO:0046914">
    <property type="term" value="F:transition metal ion binding"/>
    <property type="evidence" value="ECO:0007669"/>
    <property type="project" value="InterPro"/>
</dbReference>
<dbReference type="RefSeq" id="WP_188118300.1">
    <property type="nucleotide sequence ID" value="NZ_DAONMB010000136.1"/>
</dbReference>
<dbReference type="GO" id="GO:0003700">
    <property type="term" value="F:DNA-binding transcription factor activity"/>
    <property type="evidence" value="ECO:0007669"/>
    <property type="project" value="InterPro"/>
</dbReference>
<dbReference type="InterPro" id="IPR050536">
    <property type="entry name" value="DtxR_MntR_Metal-Reg"/>
</dbReference>
<evidence type="ECO:0000259" key="5">
    <source>
        <dbReference type="PROSITE" id="PS50944"/>
    </source>
</evidence>
<dbReference type="InterPro" id="IPR022687">
    <property type="entry name" value="HTH_DTXR"/>
</dbReference>
<protein>
    <submittedName>
        <fullName evidence="6">Iron (Metal) dependent repressor, DtxR family</fullName>
    </submittedName>
</protein>
<sequence length="144" mass="16409">MGVAHISELKKLSASMQDYLEAILELEESGEAVRVTDIANKLQIAKASVNQTLSKFKKQGLVRQEMYGPVELTNEGRHMAEKVRQIHRQIKRFLIEVLQVDPDIAEEDACRMEHAVSAHTMERLTEFLSRYGYSQNHNEPAAED</sequence>
<evidence type="ECO:0000256" key="4">
    <source>
        <dbReference type="ARBA" id="ARBA00023163"/>
    </source>
</evidence>
<keyword evidence="4" id="KW-0804">Transcription</keyword>
<dbReference type="Proteomes" id="UP000324781">
    <property type="component" value="Unassembled WGS sequence"/>
</dbReference>
<dbReference type="PANTHER" id="PTHR33238:SF7">
    <property type="entry name" value="IRON-DEPENDENT TRANSCRIPTIONAL REGULATOR"/>
    <property type="match status" value="1"/>
</dbReference>
<evidence type="ECO:0000256" key="1">
    <source>
        <dbReference type="ARBA" id="ARBA00007871"/>
    </source>
</evidence>
<dbReference type="EMBL" id="FQZP01000002">
    <property type="protein sequence ID" value="SHI44024.1"/>
    <property type="molecule type" value="Genomic_DNA"/>
</dbReference>
<dbReference type="Gene3D" id="1.10.60.10">
    <property type="entry name" value="Iron dependent repressor, metal binding and dimerisation domain"/>
    <property type="match status" value="1"/>
</dbReference>
<dbReference type="InterPro" id="IPR022689">
    <property type="entry name" value="Iron_dep_repressor"/>
</dbReference>